<dbReference type="Pfam" id="PF22675">
    <property type="entry name" value="KH-I_KHDC4-BBP"/>
    <property type="match status" value="2"/>
</dbReference>
<keyword evidence="1" id="KW-0694">RNA-binding</keyword>
<feature type="region of interest" description="Disordered" evidence="2">
    <location>
        <begin position="36"/>
        <end position="73"/>
    </location>
</feature>
<feature type="compositionally biased region" description="Basic and acidic residues" evidence="2">
    <location>
        <begin position="823"/>
        <end position="837"/>
    </location>
</feature>
<reference evidence="4 5" key="1">
    <citation type="submission" date="2020-04" db="EMBL/GenBank/DDBJ databases">
        <title>Perkinsus olseni comparative genomics.</title>
        <authorList>
            <person name="Bogema D.R."/>
        </authorList>
    </citation>
    <scope>NUCLEOTIDE SEQUENCE [LARGE SCALE GENOMIC DNA]</scope>
    <source>
        <strain evidence="4">ATCC PRA-31</strain>
    </source>
</reference>
<name>A0A7J6LKZ2_PEROL</name>
<dbReference type="AlphaFoldDB" id="A0A7J6LKZ2"/>
<dbReference type="CDD" id="cd00590">
    <property type="entry name" value="RRM_SF"/>
    <property type="match status" value="1"/>
</dbReference>
<dbReference type="InterPro" id="IPR055256">
    <property type="entry name" value="KH_1_KHDC4/BBP-like"/>
</dbReference>
<proteinExistence type="predicted"/>
<dbReference type="GO" id="GO:0005634">
    <property type="term" value="C:nucleus"/>
    <property type="evidence" value="ECO:0007669"/>
    <property type="project" value="InterPro"/>
</dbReference>
<protein>
    <recommendedName>
        <fullName evidence="3">RRM domain-containing protein</fullName>
    </recommendedName>
</protein>
<feature type="compositionally biased region" description="Basic and acidic residues" evidence="2">
    <location>
        <begin position="758"/>
        <end position="769"/>
    </location>
</feature>
<dbReference type="PANTHER" id="PTHR15744:SF0">
    <property type="entry name" value="KH HOMOLOGY DOMAIN-CONTAINING PROTEIN 4"/>
    <property type="match status" value="1"/>
</dbReference>
<sequence length="936" mass="101579">MPSAGESPAEHCARQGVALTNTDFVSSGDEVSARFLRRRSPSYDGRSIDTTSSSTTTPDCSLEKGTEVKSTSPQQAEAVRQLLEFMSAADAGDPTAASLFAGLNAHQQLFNAAAESDEIMMEEDTTRGMWSEEGYPLSVCVQGDDYYFQLLEDDLRKVFGRYGEVRLIEVTSPDRDVAHVYYEQLTDAQNAVQDLNDKVVWGLHHTPRAFPNTDRPLKSSRDHPYARGSQAVERTQGRHDGVSEVDPCSGRSLEDTEAAISRLLSEIRDVASPLKGNKAHPLGSAGSPSGAASGPQRSDAWRTHSPTRRYGERRAGWSSSAEEHFYDDAGKGGTAITSPVAAPPPALVPRGSATGAPASGGPVRKFTCRFDIGIENDKEFQVARRIIGNKGVNMKRIVGLSNAKLRLRGQGSGYLEGAVRQESPDPLHLCISCINRDGYLAAVEETKTLLRRVYTEWRNFQINKGRGDPGMMEIQMKEHFLTAAGERDLDMDYTQPMSTPEQGPPVNTRDDVVDAGVGMRESASRGSHWRASPGAGPDQNAEIVRQLVEFMANINEAGDYYSAVGAPAPIEGVPKAPQSSGTEGSIDGNSERLGYPLSMCVQGDEYYFQLSEDDLRKVFGRYGEVRLIEVTSPDRDVAHVYYEKLTDAQNAVQDLNDKVLKGVKGVLRVVWGLYNSPSAFASLNSLSVTEQPPVDDEGRDGNERMSLSSSLTESGGGAEAFAYEKNPEGLNDAAIGSCYDDATLNRLLSELRSGSCPLRDDGMTKELRTESTATTSAMSSRRPSQDGIIGVPSSQEAAAIDDDRHGHDHGQQQQQQQPALAAEGRKKGETSEQREYEASGGPPPPREAPQVVSSLPRSTPSAATSPTRGPIRKFTCRFDIGIENDKEFQVARRIIGNKGVNMKRIVGLSNAKLRLRGQGSGYLEGAVRQESPDPLH</sequence>
<feature type="region of interest" description="Disordered" evidence="2">
    <location>
        <begin position="803"/>
        <end position="871"/>
    </location>
</feature>
<dbReference type="InterPro" id="IPR012677">
    <property type="entry name" value="Nucleotide-bd_a/b_plait_sf"/>
</dbReference>
<feature type="region of interest" description="Disordered" evidence="2">
    <location>
        <begin position="753"/>
        <end position="789"/>
    </location>
</feature>
<feature type="domain" description="RRM" evidence="3">
    <location>
        <begin position="597"/>
        <end position="662"/>
    </location>
</feature>
<comment type="caution">
    <text evidence="4">The sequence shown here is derived from an EMBL/GenBank/DDBJ whole genome shotgun (WGS) entry which is preliminary data.</text>
</comment>
<evidence type="ECO:0000256" key="2">
    <source>
        <dbReference type="SAM" id="MobiDB-lite"/>
    </source>
</evidence>
<evidence type="ECO:0000313" key="5">
    <source>
        <dbReference type="Proteomes" id="UP000572268"/>
    </source>
</evidence>
<organism evidence="4 5">
    <name type="scientific">Perkinsus olseni</name>
    <name type="common">Perkinsus atlanticus</name>
    <dbReference type="NCBI Taxonomy" id="32597"/>
    <lineage>
        <taxon>Eukaryota</taxon>
        <taxon>Sar</taxon>
        <taxon>Alveolata</taxon>
        <taxon>Perkinsozoa</taxon>
        <taxon>Perkinsea</taxon>
        <taxon>Perkinsida</taxon>
        <taxon>Perkinsidae</taxon>
        <taxon>Perkinsus</taxon>
    </lineage>
</organism>
<dbReference type="InterPro" id="IPR031121">
    <property type="entry name" value="RIK/BLOM7"/>
</dbReference>
<dbReference type="SUPFAM" id="SSF54791">
    <property type="entry name" value="Eukaryotic type KH-domain (KH-domain type I)"/>
    <property type="match status" value="2"/>
</dbReference>
<gene>
    <name evidence="4" type="ORF">FOL46_006414</name>
</gene>
<dbReference type="Gene3D" id="3.30.1370.10">
    <property type="entry name" value="K Homology domain, type 1"/>
    <property type="match status" value="2"/>
</dbReference>
<feature type="compositionally biased region" description="Polar residues" evidence="2">
    <location>
        <begin position="851"/>
        <end position="867"/>
    </location>
</feature>
<feature type="domain" description="RRM" evidence="3">
    <location>
        <begin position="137"/>
        <end position="224"/>
    </location>
</feature>
<dbReference type="SUPFAM" id="SSF54928">
    <property type="entry name" value="RNA-binding domain, RBD"/>
    <property type="match status" value="2"/>
</dbReference>
<feature type="compositionally biased region" description="Basic and acidic residues" evidence="2">
    <location>
        <begin position="309"/>
        <end position="330"/>
    </location>
</feature>
<dbReference type="Proteomes" id="UP000572268">
    <property type="component" value="Unassembled WGS sequence"/>
</dbReference>
<dbReference type="InterPro" id="IPR036612">
    <property type="entry name" value="KH_dom_type_1_sf"/>
</dbReference>
<evidence type="ECO:0000256" key="1">
    <source>
        <dbReference type="PROSITE-ProRule" id="PRU00176"/>
    </source>
</evidence>
<dbReference type="InterPro" id="IPR035979">
    <property type="entry name" value="RBD_domain_sf"/>
</dbReference>
<feature type="region of interest" description="Disordered" evidence="2">
    <location>
        <begin position="274"/>
        <end position="360"/>
    </location>
</feature>
<feature type="compositionally biased region" description="Low complexity" evidence="2">
    <location>
        <begin position="348"/>
        <end position="360"/>
    </location>
</feature>
<dbReference type="GO" id="GO:0003723">
    <property type="term" value="F:RNA binding"/>
    <property type="evidence" value="ECO:0007669"/>
    <property type="project" value="UniProtKB-UniRule"/>
</dbReference>
<feature type="compositionally biased region" description="Low complexity" evidence="2">
    <location>
        <begin position="770"/>
        <end position="782"/>
    </location>
</feature>
<feature type="compositionally biased region" description="Basic and acidic residues" evidence="2">
    <location>
        <begin position="215"/>
        <end position="225"/>
    </location>
</feature>
<dbReference type="EMBL" id="JABANN010000410">
    <property type="protein sequence ID" value="KAF4659937.1"/>
    <property type="molecule type" value="Genomic_DNA"/>
</dbReference>
<feature type="non-terminal residue" evidence="4">
    <location>
        <position position="936"/>
    </location>
</feature>
<dbReference type="InterPro" id="IPR047889">
    <property type="entry name" value="KHDC4_KH-I_second"/>
</dbReference>
<accession>A0A7J6LKZ2</accession>
<dbReference type="SMART" id="SM00360">
    <property type="entry name" value="RRM"/>
    <property type="match status" value="2"/>
</dbReference>
<dbReference type="PROSITE" id="PS50102">
    <property type="entry name" value="RRM"/>
    <property type="match status" value="2"/>
</dbReference>
<feature type="compositionally biased region" description="Low complexity" evidence="2">
    <location>
        <begin position="283"/>
        <end position="295"/>
    </location>
</feature>
<dbReference type="Pfam" id="PF00076">
    <property type="entry name" value="RRM_1"/>
    <property type="match status" value="2"/>
</dbReference>
<evidence type="ECO:0000259" key="3">
    <source>
        <dbReference type="PROSITE" id="PS50102"/>
    </source>
</evidence>
<feature type="region of interest" description="Disordered" evidence="2">
    <location>
        <begin position="689"/>
        <end position="716"/>
    </location>
</feature>
<dbReference type="InterPro" id="IPR000504">
    <property type="entry name" value="RRM_dom"/>
</dbReference>
<feature type="region of interest" description="Disordered" evidence="2">
    <location>
        <begin position="206"/>
        <end position="252"/>
    </location>
</feature>
<evidence type="ECO:0000313" key="4">
    <source>
        <dbReference type="EMBL" id="KAF4659937.1"/>
    </source>
</evidence>
<dbReference type="PANTHER" id="PTHR15744">
    <property type="entry name" value="BLOM7"/>
    <property type="match status" value="1"/>
</dbReference>
<dbReference type="Gene3D" id="3.30.70.330">
    <property type="match status" value="2"/>
</dbReference>
<dbReference type="CDD" id="cd22386">
    <property type="entry name" value="KH-I_KHDC4_rpt2"/>
    <property type="match status" value="1"/>
</dbReference>